<dbReference type="EMBL" id="VLKZ01000001">
    <property type="protein sequence ID" value="TWI59606.1"/>
    <property type="molecule type" value="Genomic_DNA"/>
</dbReference>
<evidence type="ECO:0000313" key="2">
    <source>
        <dbReference type="Proteomes" id="UP000315711"/>
    </source>
</evidence>
<dbReference type="Proteomes" id="UP000315711">
    <property type="component" value="Unassembled WGS sequence"/>
</dbReference>
<dbReference type="OrthoDB" id="9815953at2"/>
<protein>
    <submittedName>
        <fullName evidence="1">Putative sporulation protein YyaC</fullName>
    </submittedName>
</protein>
<accession>A0A562QU15</accession>
<dbReference type="InterPro" id="IPR009665">
    <property type="entry name" value="YyaC"/>
</dbReference>
<dbReference type="Pfam" id="PF06866">
    <property type="entry name" value="DUF1256"/>
    <property type="match status" value="1"/>
</dbReference>
<reference evidence="1 2" key="1">
    <citation type="journal article" date="2015" name="Stand. Genomic Sci.">
        <title>Genomic Encyclopedia of Bacterial and Archaeal Type Strains, Phase III: the genomes of soil and plant-associated and newly described type strains.</title>
        <authorList>
            <person name="Whitman W.B."/>
            <person name="Woyke T."/>
            <person name="Klenk H.P."/>
            <person name="Zhou Y."/>
            <person name="Lilburn T.G."/>
            <person name="Beck B.J."/>
            <person name="De Vos P."/>
            <person name="Vandamme P."/>
            <person name="Eisen J.A."/>
            <person name="Garrity G."/>
            <person name="Hugenholtz P."/>
            <person name="Kyrpides N.C."/>
        </authorList>
    </citation>
    <scope>NUCLEOTIDE SEQUENCE [LARGE SCALE GENOMIC DNA]</scope>
    <source>
        <strain evidence="1 2">CGMCC 1.10116</strain>
    </source>
</reference>
<dbReference type="RefSeq" id="WP_144448457.1">
    <property type="nucleotide sequence ID" value="NZ_VLKZ01000001.1"/>
</dbReference>
<comment type="caution">
    <text evidence="1">The sequence shown here is derived from an EMBL/GenBank/DDBJ whole genome shotgun (WGS) entry which is preliminary data.</text>
</comment>
<dbReference type="NCBIfam" id="TIGR02841">
    <property type="entry name" value="spore_YyaC"/>
    <property type="match status" value="1"/>
</dbReference>
<name>A0A562QU15_9BACI</name>
<dbReference type="InterPro" id="IPR023430">
    <property type="entry name" value="Pept_HybD-like_dom_sf"/>
</dbReference>
<dbReference type="SUPFAM" id="SSF53163">
    <property type="entry name" value="HybD-like"/>
    <property type="match status" value="1"/>
</dbReference>
<dbReference type="AlphaFoldDB" id="A0A562QU15"/>
<sequence>MSTNHRLFGKKQTPLRVHMDEDEAVDQLAAQLKSMTEAYVRRDLVIVCIGTDRSTGDALGPLTGTLLEQQHLRRFHVYGTLENPVHAVNLEERLDTIRTNHPRSFILAIDACLGRLASVGKISLAEGPVMPGAAVQKKLPAIGDIHITGIVNIGGMMEYFVLQNTRLYTVMQMAKTIASSITKADECLPEKITSPSLFHSLRSKSPQILAQSKKETPM</sequence>
<organism evidence="1 2">
    <name type="scientific">Halalkalibacter nanhaiisediminis</name>
    <dbReference type="NCBI Taxonomy" id="688079"/>
    <lineage>
        <taxon>Bacteria</taxon>
        <taxon>Bacillati</taxon>
        <taxon>Bacillota</taxon>
        <taxon>Bacilli</taxon>
        <taxon>Bacillales</taxon>
        <taxon>Bacillaceae</taxon>
        <taxon>Halalkalibacter</taxon>
    </lineage>
</organism>
<keyword evidence="2" id="KW-1185">Reference proteome</keyword>
<gene>
    <name evidence="1" type="ORF">IQ10_00021</name>
</gene>
<proteinExistence type="predicted"/>
<evidence type="ECO:0000313" key="1">
    <source>
        <dbReference type="EMBL" id="TWI59606.1"/>
    </source>
</evidence>